<accession>A0A6J4JR86</accession>
<reference evidence="2" key="1">
    <citation type="submission" date="2020-02" db="EMBL/GenBank/DDBJ databases">
        <authorList>
            <person name="Meier V. D."/>
        </authorList>
    </citation>
    <scope>NUCLEOTIDE SEQUENCE</scope>
    <source>
        <strain evidence="2">AVDCRST_MAG26</strain>
    </source>
</reference>
<sequence>MLLDTASNGERRVMGKGRAATYGGPDRHACSGALERGSRSPIHHAHHVGWCSP</sequence>
<proteinExistence type="predicted"/>
<dbReference type="AlphaFoldDB" id="A0A6J4JR86"/>
<evidence type="ECO:0000313" key="2">
    <source>
        <dbReference type="EMBL" id="CAA9285365.1"/>
    </source>
</evidence>
<protein>
    <submittedName>
        <fullName evidence="2">Uncharacterized protein</fullName>
    </submittedName>
</protein>
<evidence type="ECO:0000256" key="1">
    <source>
        <dbReference type="SAM" id="MobiDB-lite"/>
    </source>
</evidence>
<feature type="region of interest" description="Disordered" evidence="1">
    <location>
        <begin position="1"/>
        <end position="53"/>
    </location>
</feature>
<gene>
    <name evidence="2" type="ORF">AVDCRST_MAG26-3686</name>
</gene>
<name>A0A6J4JR86_9CHLR</name>
<organism evidence="2">
    <name type="scientific">uncultured Chloroflexia bacterium</name>
    <dbReference type="NCBI Taxonomy" id="1672391"/>
    <lineage>
        <taxon>Bacteria</taxon>
        <taxon>Bacillati</taxon>
        <taxon>Chloroflexota</taxon>
        <taxon>Chloroflexia</taxon>
        <taxon>environmental samples</taxon>
    </lineage>
</organism>
<dbReference type="EMBL" id="CADCTK010000859">
    <property type="protein sequence ID" value="CAA9285365.1"/>
    <property type="molecule type" value="Genomic_DNA"/>
</dbReference>